<evidence type="ECO:0000313" key="7">
    <source>
        <dbReference type="EMBL" id="VVC38335.1"/>
    </source>
</evidence>
<keyword evidence="3" id="KW-0862">Zinc</keyword>
<dbReference type="InterPro" id="IPR052088">
    <property type="entry name" value="E3_ubiquitin-ligase_SINA"/>
</dbReference>
<dbReference type="EMBL" id="CABPRJ010001468">
    <property type="protein sequence ID" value="VVC38335.1"/>
    <property type="molecule type" value="Genomic_DNA"/>
</dbReference>
<dbReference type="GO" id="GO:0016567">
    <property type="term" value="P:protein ubiquitination"/>
    <property type="evidence" value="ECO:0007669"/>
    <property type="project" value="UniProtKB-UniPathway"/>
</dbReference>
<dbReference type="Proteomes" id="UP000325440">
    <property type="component" value="Unassembled WGS sequence"/>
</dbReference>
<dbReference type="SUPFAM" id="SSF49599">
    <property type="entry name" value="TRAF domain-like"/>
    <property type="match status" value="1"/>
</dbReference>
<dbReference type="PANTHER" id="PTHR10315">
    <property type="entry name" value="E3 UBIQUITIN PROTEIN LIGASE SIAH"/>
    <property type="match status" value="1"/>
</dbReference>
<evidence type="ECO:0000256" key="4">
    <source>
        <dbReference type="PROSITE-ProRule" id="PRU00455"/>
    </source>
</evidence>
<evidence type="ECO:0000256" key="3">
    <source>
        <dbReference type="ARBA" id="ARBA00022833"/>
    </source>
</evidence>
<evidence type="ECO:0000259" key="6">
    <source>
        <dbReference type="PROSITE" id="PS51081"/>
    </source>
</evidence>
<evidence type="ECO:0000256" key="2">
    <source>
        <dbReference type="ARBA" id="ARBA00022771"/>
    </source>
</evidence>
<gene>
    <name evidence="7" type="ORF">CINCED_3A021484</name>
</gene>
<dbReference type="InterPro" id="IPR013083">
    <property type="entry name" value="Znf_RING/FYVE/PHD"/>
</dbReference>
<dbReference type="Pfam" id="PF21361">
    <property type="entry name" value="Sina_ZnF"/>
    <property type="match status" value="1"/>
</dbReference>
<protein>
    <submittedName>
        <fullName evidence="7">TRAF-like,Zinc finger, RING-type,Zinc finger, RING/FYVE/PHD-type,Seven-in-absentia protein, TRAF-like</fullName>
    </submittedName>
</protein>
<dbReference type="PROSITE" id="PS50089">
    <property type="entry name" value="ZF_RING_2"/>
    <property type="match status" value="1"/>
</dbReference>
<keyword evidence="1" id="KW-0479">Metal-binding</keyword>
<evidence type="ECO:0000256" key="1">
    <source>
        <dbReference type="ARBA" id="ARBA00022723"/>
    </source>
</evidence>
<dbReference type="UniPathway" id="UPA00143"/>
<keyword evidence="2 4" id="KW-0863">Zinc-finger</keyword>
<accession>A0A5E4N737</accession>
<dbReference type="GO" id="GO:0061630">
    <property type="term" value="F:ubiquitin protein ligase activity"/>
    <property type="evidence" value="ECO:0007669"/>
    <property type="project" value="TreeGrafter"/>
</dbReference>
<keyword evidence="8" id="KW-1185">Reference proteome</keyword>
<dbReference type="PANTHER" id="PTHR10315:SF83">
    <property type="entry name" value="RING-TYPE E3 UBIQUITIN TRANSFERASE"/>
    <property type="match status" value="1"/>
</dbReference>
<reference evidence="7 8" key="1">
    <citation type="submission" date="2019-08" db="EMBL/GenBank/DDBJ databases">
        <authorList>
            <person name="Alioto T."/>
            <person name="Alioto T."/>
            <person name="Gomez Garrido J."/>
        </authorList>
    </citation>
    <scope>NUCLEOTIDE SEQUENCE [LARGE SCALE GENOMIC DNA]</scope>
</reference>
<evidence type="ECO:0000259" key="5">
    <source>
        <dbReference type="PROSITE" id="PS50089"/>
    </source>
</evidence>
<dbReference type="Gene3D" id="3.30.40.10">
    <property type="entry name" value="Zinc/RING finger domain, C3HC4 (zinc finger)"/>
    <property type="match status" value="2"/>
</dbReference>
<dbReference type="SUPFAM" id="SSF57850">
    <property type="entry name" value="RING/U-box"/>
    <property type="match status" value="1"/>
</dbReference>
<dbReference type="InterPro" id="IPR013010">
    <property type="entry name" value="Znf_SIAH"/>
</dbReference>
<dbReference type="PROSITE" id="PS51081">
    <property type="entry name" value="ZF_SIAH"/>
    <property type="match status" value="1"/>
</dbReference>
<feature type="domain" description="RING-type" evidence="5">
    <location>
        <begin position="25"/>
        <end position="66"/>
    </location>
</feature>
<name>A0A5E4N737_9HEMI</name>
<dbReference type="GO" id="GO:0008270">
    <property type="term" value="F:zinc ion binding"/>
    <property type="evidence" value="ECO:0007669"/>
    <property type="project" value="UniProtKB-KW"/>
</dbReference>
<evidence type="ECO:0000313" key="8">
    <source>
        <dbReference type="Proteomes" id="UP000325440"/>
    </source>
</evidence>
<sequence>MVDNTAAAWAEIEAISDNVRRALECPICLQLAPNMTCPCPNGHPMCHTCADMMSNQNVMQKCPMCRSPIFGNDGTLAFVTAIKFDQIKASLRMACAHRRYGCNELTAIPDMIDHEQFCRYKPTVYCKVSGCQWLGVHDQLFGHVLDVHPAVVIDTACTSLIVEDVNNIAQNRRRTYLVRAPHGVFWVLLSRASRNRIHTAVAVVIRNKLPTEANCGQPLDIRYRIMWVDANGYTRGRNRLQTVNRWVTGPQYRDSNGVVKLDIHSIVRSQSGRIKIGWFASPSV</sequence>
<feature type="domain" description="SIAH-type" evidence="6">
    <location>
        <begin position="90"/>
        <end position="149"/>
    </location>
</feature>
<proteinExistence type="predicted"/>
<dbReference type="InterPro" id="IPR001841">
    <property type="entry name" value="Znf_RING"/>
</dbReference>
<dbReference type="AlphaFoldDB" id="A0A5E4N737"/>
<organism evidence="7 8">
    <name type="scientific">Cinara cedri</name>
    <dbReference type="NCBI Taxonomy" id="506608"/>
    <lineage>
        <taxon>Eukaryota</taxon>
        <taxon>Metazoa</taxon>
        <taxon>Ecdysozoa</taxon>
        <taxon>Arthropoda</taxon>
        <taxon>Hexapoda</taxon>
        <taxon>Insecta</taxon>
        <taxon>Pterygota</taxon>
        <taxon>Neoptera</taxon>
        <taxon>Paraneoptera</taxon>
        <taxon>Hemiptera</taxon>
        <taxon>Sternorrhyncha</taxon>
        <taxon>Aphidomorpha</taxon>
        <taxon>Aphidoidea</taxon>
        <taxon>Aphididae</taxon>
        <taxon>Lachninae</taxon>
        <taxon>Cinara</taxon>
    </lineage>
</organism>
<dbReference type="OrthoDB" id="4788989at2759"/>
<dbReference type="GO" id="GO:0005737">
    <property type="term" value="C:cytoplasm"/>
    <property type="evidence" value="ECO:0007669"/>
    <property type="project" value="TreeGrafter"/>
</dbReference>